<accession>A0A937XJ98</accession>
<evidence type="ECO:0000256" key="5">
    <source>
        <dbReference type="ARBA" id="ARBA00022777"/>
    </source>
</evidence>
<evidence type="ECO:0000259" key="7">
    <source>
        <dbReference type="PROSITE" id="PS50112"/>
    </source>
</evidence>
<dbReference type="Gene3D" id="3.30.565.10">
    <property type="entry name" value="Histidine kinase-like ATPase, C-terminal domain"/>
    <property type="match status" value="1"/>
</dbReference>
<evidence type="ECO:0000313" key="9">
    <source>
        <dbReference type="EMBL" id="MBM3332379.1"/>
    </source>
</evidence>
<evidence type="ECO:0000256" key="1">
    <source>
        <dbReference type="ARBA" id="ARBA00000085"/>
    </source>
</evidence>
<evidence type="ECO:0000259" key="6">
    <source>
        <dbReference type="PROSITE" id="PS50109"/>
    </source>
</evidence>
<keyword evidence="3" id="KW-0597">Phosphoprotein</keyword>
<dbReference type="SMART" id="SM00388">
    <property type="entry name" value="HisKA"/>
    <property type="match status" value="1"/>
</dbReference>
<dbReference type="CDD" id="cd00082">
    <property type="entry name" value="HisKA"/>
    <property type="match status" value="1"/>
</dbReference>
<dbReference type="SUPFAM" id="SSF55874">
    <property type="entry name" value="ATPase domain of HSP90 chaperone/DNA topoisomerase II/histidine kinase"/>
    <property type="match status" value="1"/>
</dbReference>
<dbReference type="SMART" id="SM00086">
    <property type="entry name" value="PAC"/>
    <property type="match status" value="5"/>
</dbReference>
<dbReference type="Pfam" id="PF00512">
    <property type="entry name" value="HisKA"/>
    <property type="match status" value="1"/>
</dbReference>
<dbReference type="FunFam" id="1.10.287.130:FF:000070">
    <property type="entry name" value="Histidine kinase sensor protein"/>
    <property type="match status" value="1"/>
</dbReference>
<dbReference type="PROSITE" id="PS50112">
    <property type="entry name" value="PAS"/>
    <property type="match status" value="2"/>
</dbReference>
<dbReference type="NCBIfam" id="TIGR00229">
    <property type="entry name" value="sensory_box"/>
    <property type="match status" value="4"/>
</dbReference>
<dbReference type="InterPro" id="IPR000700">
    <property type="entry name" value="PAS-assoc_C"/>
</dbReference>
<dbReference type="PANTHER" id="PTHR43304">
    <property type="entry name" value="PHYTOCHROME-LIKE PROTEIN CPH1"/>
    <property type="match status" value="1"/>
</dbReference>
<evidence type="ECO:0000256" key="2">
    <source>
        <dbReference type="ARBA" id="ARBA00012438"/>
    </source>
</evidence>
<dbReference type="Pfam" id="PF02518">
    <property type="entry name" value="HATPase_c"/>
    <property type="match status" value="1"/>
</dbReference>
<dbReference type="Gene3D" id="3.30.450.20">
    <property type="entry name" value="PAS domain"/>
    <property type="match status" value="5"/>
</dbReference>
<dbReference type="PROSITE" id="PS50113">
    <property type="entry name" value="PAC"/>
    <property type="match status" value="3"/>
</dbReference>
<feature type="domain" description="PAS" evidence="7">
    <location>
        <begin position="505"/>
        <end position="574"/>
    </location>
</feature>
<feature type="domain" description="PAC" evidence="8">
    <location>
        <begin position="195"/>
        <end position="248"/>
    </location>
</feature>
<dbReference type="InterPro" id="IPR003594">
    <property type="entry name" value="HATPase_dom"/>
</dbReference>
<evidence type="ECO:0000256" key="3">
    <source>
        <dbReference type="ARBA" id="ARBA00022553"/>
    </source>
</evidence>
<dbReference type="CDD" id="cd00130">
    <property type="entry name" value="PAS"/>
    <property type="match status" value="3"/>
</dbReference>
<name>A0A937XJ98_UNCW3</name>
<dbReference type="SMART" id="SM00091">
    <property type="entry name" value="PAS"/>
    <property type="match status" value="6"/>
</dbReference>
<evidence type="ECO:0000259" key="8">
    <source>
        <dbReference type="PROSITE" id="PS50113"/>
    </source>
</evidence>
<dbReference type="InterPro" id="IPR013656">
    <property type="entry name" value="PAS_4"/>
</dbReference>
<dbReference type="Gene3D" id="3.30.450.40">
    <property type="match status" value="1"/>
</dbReference>
<feature type="domain" description="PAC" evidence="8">
    <location>
        <begin position="578"/>
        <end position="628"/>
    </location>
</feature>
<dbReference type="Proteomes" id="UP000779900">
    <property type="component" value="Unassembled WGS sequence"/>
</dbReference>
<dbReference type="Gene3D" id="1.10.287.130">
    <property type="match status" value="1"/>
</dbReference>
<dbReference type="PANTHER" id="PTHR43304:SF1">
    <property type="entry name" value="PAC DOMAIN-CONTAINING PROTEIN"/>
    <property type="match status" value="1"/>
</dbReference>
<dbReference type="EC" id="2.7.13.3" evidence="2"/>
<dbReference type="InterPro" id="IPR052162">
    <property type="entry name" value="Sensor_kinase/Photoreceptor"/>
</dbReference>
<dbReference type="InterPro" id="IPR036890">
    <property type="entry name" value="HATPase_C_sf"/>
</dbReference>
<protein>
    <recommendedName>
        <fullName evidence="2">histidine kinase</fullName>
        <ecNumber evidence="2">2.7.13.3</ecNumber>
    </recommendedName>
</protein>
<proteinExistence type="predicted"/>
<evidence type="ECO:0000313" key="10">
    <source>
        <dbReference type="Proteomes" id="UP000779900"/>
    </source>
</evidence>
<dbReference type="AlphaFoldDB" id="A0A937XJ98"/>
<reference evidence="9" key="1">
    <citation type="submission" date="2019-03" db="EMBL/GenBank/DDBJ databases">
        <title>Lake Tanganyika Metagenome-Assembled Genomes (MAGs).</title>
        <authorList>
            <person name="Tran P."/>
        </authorList>
    </citation>
    <scope>NUCLEOTIDE SEQUENCE</scope>
    <source>
        <strain evidence="9">K_DeepCast_150m_m2_040</strain>
    </source>
</reference>
<evidence type="ECO:0000256" key="4">
    <source>
        <dbReference type="ARBA" id="ARBA00022679"/>
    </source>
</evidence>
<dbReference type="InterPro" id="IPR035965">
    <property type="entry name" value="PAS-like_dom_sf"/>
</dbReference>
<dbReference type="Pfam" id="PF13426">
    <property type="entry name" value="PAS_9"/>
    <property type="match status" value="1"/>
</dbReference>
<feature type="non-terminal residue" evidence="9">
    <location>
        <position position="1129"/>
    </location>
</feature>
<keyword evidence="4" id="KW-0808">Transferase</keyword>
<dbReference type="InterPro" id="IPR036097">
    <property type="entry name" value="HisK_dim/P_sf"/>
</dbReference>
<dbReference type="EMBL" id="VGIR01000081">
    <property type="protein sequence ID" value="MBM3332379.1"/>
    <property type="molecule type" value="Genomic_DNA"/>
</dbReference>
<feature type="domain" description="Histidine kinase" evidence="6">
    <location>
        <begin position="954"/>
        <end position="1129"/>
    </location>
</feature>
<dbReference type="SUPFAM" id="SSF55785">
    <property type="entry name" value="PYP-like sensor domain (PAS domain)"/>
    <property type="match status" value="5"/>
</dbReference>
<gene>
    <name evidence="9" type="ORF">FJY68_11125</name>
</gene>
<keyword evidence="5" id="KW-0418">Kinase</keyword>
<dbReference type="InterPro" id="IPR029016">
    <property type="entry name" value="GAF-like_dom_sf"/>
</dbReference>
<sequence length="1129" mass="126087">MKPHIDGSPTSDLERAAAFHQHSPSPVIAVNAAGKATFANDAAKRALESLGPSASASAFFPSDMDSILAQLRRREPAALRREVVVGNRIFEENIQVRPDHDAVFIHATDITELRRNEQELRRRDAFLKALVESPTDIHLLALDCECRYTAFNAAHRQEMKKLYGRDIQPGTHLLEVITNPDVRSRMEQTIARVLNGKSFTNVEFDSDLGTWQELNWSPVRAPDGGVEGVTAFIRDITRRKRIETALAESELKYRSLFESSNDALMLLDTERFFDCNEATLRIFGCTTRDEFLGKHPADVSPPRQADGTDSRAAADERIATAFRVGRNYFEWLHQRADGTVFPADVLLTPVDFHGQRVLQATVRDISDRKQAEAALYESEERFRRAFEDSRVGKVLTGLDGQLLRVNSAFAAMLGYTVAELQSHDFQAVTHSDDVAMSIGFLKRLQTGNEGSARFEKRYLRKDGGVVWVDLSVMLLRDSAGRPDHFVTDVQDITDRKQAEAALRESEEKYRLLVDNAGEAVVVAQDGNLVFTNPRTSEMIGHPREELLGRPLTDFIHPDDRALVADNHRRRIAGEEIPSRYEFRIVRRDGETRLVEISAVRMDWLGRPATLNFLGDVTERRQAELQAEAERDRLRRILDAMPDGVYLVGPDWQIQYTNPALLARGGPVNGRRCFEYFHARTEPCPGCANPRVFTGATTRREYTAVQGITYDVQDVPVVGDDGRPARLVFLRDITERKRAEMRDKQHLADTALLRDTALGFITLDPNADIYRYVARRLAQLAGEAYVVVNSYDATRNEFRVRAIEGIGANARAALGLLGRPPEGMKFRLSPEEITSYASSGLMKIEGGLEALSSGELPDAVSDAIKSVFVLGETHAMSLYWQGKILGTVYILMHRGIPLRDPALVEAFVNQAAIAIQRRRDADELVRHREHLQDLVRERTAELEAANRELEAFSYSVSHDLRAPLRAIDGFAQAVVEDAGQVLGRPALGHLDRVSAAAGRMGELIDDLLNLARIARLPLERKEVDLSKLARTIAAELGSSAADRTAEFVIPDGLVAPADPGLVAMVLQNLLSNAWKFTSKHPAARIEFGILHRDGEQTFFVRDDGAGFDMAYVDKLFVPFQRLHSGHEFPG</sequence>
<dbReference type="InterPro" id="IPR001610">
    <property type="entry name" value="PAC"/>
</dbReference>
<comment type="catalytic activity">
    <reaction evidence="1">
        <text>ATP + protein L-histidine = ADP + protein N-phospho-L-histidine.</text>
        <dbReference type="EC" id="2.7.13.3"/>
    </reaction>
</comment>
<dbReference type="InterPro" id="IPR005467">
    <property type="entry name" value="His_kinase_dom"/>
</dbReference>
<dbReference type="Pfam" id="PF08447">
    <property type="entry name" value="PAS_3"/>
    <property type="match status" value="2"/>
</dbReference>
<feature type="domain" description="PAS" evidence="7">
    <location>
        <begin position="378"/>
        <end position="448"/>
    </location>
</feature>
<dbReference type="InterPro" id="IPR000014">
    <property type="entry name" value="PAS"/>
</dbReference>
<feature type="domain" description="PAC" evidence="8">
    <location>
        <begin position="452"/>
        <end position="504"/>
    </location>
</feature>
<dbReference type="InterPro" id="IPR003661">
    <property type="entry name" value="HisK_dim/P_dom"/>
</dbReference>
<organism evidence="9 10">
    <name type="scientific">candidate division WOR-3 bacterium</name>
    <dbReference type="NCBI Taxonomy" id="2052148"/>
    <lineage>
        <taxon>Bacteria</taxon>
        <taxon>Bacteria division WOR-3</taxon>
    </lineage>
</organism>
<dbReference type="GO" id="GO:0000155">
    <property type="term" value="F:phosphorelay sensor kinase activity"/>
    <property type="evidence" value="ECO:0007669"/>
    <property type="project" value="InterPro"/>
</dbReference>
<comment type="caution">
    <text evidence="9">The sequence shown here is derived from an EMBL/GenBank/DDBJ whole genome shotgun (WGS) entry which is preliminary data.</text>
</comment>
<dbReference type="Pfam" id="PF08448">
    <property type="entry name" value="PAS_4"/>
    <property type="match status" value="1"/>
</dbReference>
<dbReference type="PROSITE" id="PS50109">
    <property type="entry name" value="HIS_KIN"/>
    <property type="match status" value="1"/>
</dbReference>
<dbReference type="InterPro" id="IPR013655">
    <property type="entry name" value="PAS_fold_3"/>
</dbReference>
<dbReference type="SUPFAM" id="SSF47384">
    <property type="entry name" value="Homodimeric domain of signal transducing histidine kinase"/>
    <property type="match status" value="1"/>
</dbReference>